<dbReference type="GO" id="GO:0005840">
    <property type="term" value="C:ribosome"/>
    <property type="evidence" value="ECO:0007669"/>
    <property type="project" value="UniProtKB-KW"/>
</dbReference>
<dbReference type="EMBL" id="QEAP01000228">
    <property type="protein sequence ID" value="TPX72448.1"/>
    <property type="molecule type" value="Genomic_DNA"/>
</dbReference>
<organism evidence="5 6">
    <name type="scientific">Chytriomyces confervae</name>
    <dbReference type="NCBI Taxonomy" id="246404"/>
    <lineage>
        <taxon>Eukaryota</taxon>
        <taxon>Fungi</taxon>
        <taxon>Fungi incertae sedis</taxon>
        <taxon>Chytridiomycota</taxon>
        <taxon>Chytridiomycota incertae sedis</taxon>
        <taxon>Chytridiomycetes</taxon>
        <taxon>Chytridiales</taxon>
        <taxon>Chytriomycetaceae</taxon>
        <taxon>Chytriomyces</taxon>
    </lineage>
</organism>
<dbReference type="Gene3D" id="3.30.70.600">
    <property type="entry name" value="Ribosomal protein S10 domain"/>
    <property type="match status" value="1"/>
</dbReference>
<evidence type="ECO:0000256" key="2">
    <source>
        <dbReference type="ARBA" id="ARBA00023274"/>
    </source>
</evidence>
<dbReference type="InterPro" id="IPR027486">
    <property type="entry name" value="Ribosomal_uS10_dom"/>
</dbReference>
<dbReference type="GO" id="GO:1990904">
    <property type="term" value="C:ribonucleoprotein complex"/>
    <property type="evidence" value="ECO:0007669"/>
    <property type="project" value="UniProtKB-KW"/>
</dbReference>
<dbReference type="Proteomes" id="UP000320333">
    <property type="component" value="Unassembled WGS sequence"/>
</dbReference>
<dbReference type="SUPFAM" id="SSF54999">
    <property type="entry name" value="Ribosomal protein S10"/>
    <property type="match status" value="1"/>
</dbReference>
<dbReference type="AlphaFoldDB" id="A0A507FAZ9"/>
<comment type="caution">
    <text evidence="5">The sequence shown here is derived from an EMBL/GenBank/DDBJ whole genome shotgun (WGS) entry which is preliminary data.</text>
</comment>
<dbReference type="InterPro" id="IPR036838">
    <property type="entry name" value="Ribosomal_uS10_dom_sf"/>
</dbReference>
<evidence type="ECO:0000256" key="1">
    <source>
        <dbReference type="ARBA" id="ARBA00022980"/>
    </source>
</evidence>
<dbReference type="OrthoDB" id="366214at2759"/>
<feature type="compositionally biased region" description="Basic and acidic residues" evidence="3">
    <location>
        <begin position="291"/>
        <end position="336"/>
    </location>
</feature>
<evidence type="ECO:0000256" key="3">
    <source>
        <dbReference type="SAM" id="MobiDB-lite"/>
    </source>
</evidence>
<dbReference type="STRING" id="246404.A0A507FAZ9"/>
<keyword evidence="2" id="KW-0687">Ribonucleoprotein</keyword>
<sequence length="336" mass="36679">MFSLRIGNLARPVSRIHAHTRCISIEAAAAAVPDAVAALSFKQPSSVPSAKFGSKSFARTLNEQLFFGFMPRKPNSLLYTKYQQTVSDTAVNIPKTPNPPLPSDPSLHFLCAKMDISSYMPDHADFVAYYAAHSAHKHGISTSDAVIHLQTNLERWHVTKGPFVHDKSKEVFERKTYRRLVQAFNADPASIQAWYKHVNKNLPAGINMTINTFEHHAPSSLSAAIQTLKAECEKEANDIKTRLENTLGPDAAAAQEYKKPLTFEEDVRARAEAFVKQAMGGGAGGAAVQAKKGDGKKEAPKKGDKKEKGKEESKKGETAAAPKKEDSKKGDAKPKA</sequence>
<evidence type="ECO:0000313" key="6">
    <source>
        <dbReference type="Proteomes" id="UP000320333"/>
    </source>
</evidence>
<keyword evidence="6" id="KW-1185">Reference proteome</keyword>
<evidence type="ECO:0000259" key="4">
    <source>
        <dbReference type="SMART" id="SM01403"/>
    </source>
</evidence>
<feature type="region of interest" description="Disordered" evidence="3">
    <location>
        <begin position="280"/>
        <end position="336"/>
    </location>
</feature>
<gene>
    <name evidence="5" type="ORF">CcCBS67573_g05874</name>
</gene>
<feature type="domain" description="Small ribosomal subunit protein uS10" evidence="4">
    <location>
        <begin position="113"/>
        <end position="211"/>
    </location>
</feature>
<reference evidence="5 6" key="1">
    <citation type="journal article" date="2019" name="Sci. Rep.">
        <title>Comparative genomics of chytrid fungi reveal insights into the obligate biotrophic and pathogenic lifestyle of Synchytrium endobioticum.</title>
        <authorList>
            <person name="van de Vossenberg B.T.L.H."/>
            <person name="Warris S."/>
            <person name="Nguyen H.D.T."/>
            <person name="van Gent-Pelzer M.P.E."/>
            <person name="Joly D.L."/>
            <person name="van de Geest H.C."/>
            <person name="Bonants P.J.M."/>
            <person name="Smith D.S."/>
            <person name="Levesque C.A."/>
            <person name="van der Lee T.A.J."/>
        </authorList>
    </citation>
    <scope>NUCLEOTIDE SEQUENCE [LARGE SCALE GENOMIC DNA]</scope>
    <source>
        <strain evidence="5 6">CBS 675.73</strain>
    </source>
</reference>
<dbReference type="SMART" id="SM01403">
    <property type="entry name" value="Ribosomal_S10"/>
    <property type="match status" value="1"/>
</dbReference>
<accession>A0A507FAZ9</accession>
<protein>
    <recommendedName>
        <fullName evidence="4">Small ribosomal subunit protein uS10 domain-containing protein</fullName>
    </recommendedName>
</protein>
<evidence type="ECO:0000313" key="5">
    <source>
        <dbReference type="EMBL" id="TPX72448.1"/>
    </source>
</evidence>
<proteinExistence type="predicted"/>
<dbReference type="Pfam" id="PF00338">
    <property type="entry name" value="Ribosomal_S10"/>
    <property type="match status" value="1"/>
</dbReference>
<keyword evidence="1" id="KW-0689">Ribosomal protein</keyword>
<name>A0A507FAZ9_9FUNG</name>